<evidence type="ECO:0000313" key="1">
    <source>
        <dbReference type="EMBL" id="QIZ52330.1"/>
    </source>
</evidence>
<accession>A0AAE6Z2Q3</accession>
<proteinExistence type="predicted"/>
<gene>
    <name evidence="1" type="ORF">DWG24_17025</name>
</gene>
<dbReference type="EMBL" id="CP033622">
    <property type="protein sequence ID" value="QIZ52330.1"/>
    <property type="molecule type" value="Genomic_DNA"/>
</dbReference>
<organism evidence="1 2">
    <name type="scientific">Dickeya zeae</name>
    <dbReference type="NCBI Taxonomy" id="204042"/>
    <lineage>
        <taxon>Bacteria</taxon>
        <taxon>Pseudomonadati</taxon>
        <taxon>Pseudomonadota</taxon>
        <taxon>Gammaproteobacteria</taxon>
        <taxon>Enterobacterales</taxon>
        <taxon>Pectobacteriaceae</taxon>
        <taxon>Dickeya</taxon>
    </lineage>
</organism>
<name>A0AAE6Z2Q3_9GAMM</name>
<sequence length="108" mass="12266">MSKIDEFINTLGNELINYAKENWQQYEKQAVKDGNEFLNKLKADLAVWSKQVADGELSEDELAWLIEGKKDLAQLESLKQAGLAQVNIDKFMSGLINIIISTLFKTFL</sequence>
<dbReference type="Proteomes" id="UP000500801">
    <property type="component" value="Chromosome"/>
</dbReference>
<dbReference type="RefSeq" id="WP_168363378.1">
    <property type="nucleotide sequence ID" value="NZ_CP033622.1"/>
</dbReference>
<dbReference type="AlphaFoldDB" id="A0AAE6Z2Q3"/>
<evidence type="ECO:0000313" key="2">
    <source>
        <dbReference type="Proteomes" id="UP000500801"/>
    </source>
</evidence>
<protein>
    <submittedName>
        <fullName evidence="1">Uncharacterized protein</fullName>
    </submittedName>
</protein>
<reference evidence="1 2" key="1">
    <citation type="submission" date="2018-11" db="EMBL/GenBank/DDBJ databases">
        <title>Complete genome sequence of Dickeya zeae strain CE1 infecting Canna edulis Ker-Gawl. in China.</title>
        <authorList>
            <person name="Zhang J."/>
            <person name="Lin B."/>
            <person name="Shen H."/>
            <person name="Jiang S."/>
            <person name="Pu X."/>
            <person name="Sun D."/>
        </authorList>
    </citation>
    <scope>NUCLEOTIDE SEQUENCE [LARGE SCALE GENOMIC DNA]</scope>
    <source>
        <strain evidence="1 2">CE1</strain>
    </source>
</reference>